<evidence type="ECO:0000313" key="1">
    <source>
        <dbReference type="EMBL" id="SFV17099.1"/>
    </source>
</evidence>
<sequence>MFTATDPQAKFAGDSVAPVKRPDAALRKLASKPR</sequence>
<dbReference type="AlphaFoldDB" id="A0A1I7M582"/>
<dbReference type="EMBL" id="FPBO01000059">
    <property type="protein sequence ID" value="SFV17099.1"/>
    <property type="molecule type" value="Genomic_DNA"/>
</dbReference>
<keyword evidence="2" id="KW-1185">Reference proteome</keyword>
<protein>
    <submittedName>
        <fullName evidence="1">Uncharacterized protein</fullName>
    </submittedName>
</protein>
<evidence type="ECO:0000313" key="2">
    <source>
        <dbReference type="Proteomes" id="UP000199391"/>
    </source>
</evidence>
<proteinExistence type="predicted"/>
<reference evidence="2" key="1">
    <citation type="submission" date="2016-10" db="EMBL/GenBank/DDBJ databases">
        <authorList>
            <person name="Varghese N."/>
            <person name="Submissions S."/>
        </authorList>
    </citation>
    <scope>NUCLEOTIDE SEQUENCE [LARGE SCALE GENOMIC DNA]</scope>
    <source>
        <strain evidence="2">CGMCC 1.11014</strain>
    </source>
</reference>
<gene>
    <name evidence="1" type="ORF">SAMN05216552_105913</name>
</gene>
<organism evidence="1 2">
    <name type="scientific">Pseudoduganella namucuonensis</name>
    <dbReference type="NCBI Taxonomy" id="1035707"/>
    <lineage>
        <taxon>Bacteria</taxon>
        <taxon>Pseudomonadati</taxon>
        <taxon>Pseudomonadota</taxon>
        <taxon>Betaproteobacteria</taxon>
        <taxon>Burkholderiales</taxon>
        <taxon>Oxalobacteraceae</taxon>
        <taxon>Telluria group</taxon>
        <taxon>Pseudoduganella</taxon>
    </lineage>
</organism>
<accession>A0A1I7M582</accession>
<dbReference type="Proteomes" id="UP000199391">
    <property type="component" value="Unassembled WGS sequence"/>
</dbReference>
<name>A0A1I7M582_9BURK</name>